<reference evidence="1" key="1">
    <citation type="submission" date="2022-06" db="EMBL/GenBank/DDBJ databases">
        <title>Phylogenomic reconstructions and comparative analyses of Kickxellomycotina fungi.</title>
        <authorList>
            <person name="Reynolds N.K."/>
            <person name="Stajich J.E."/>
            <person name="Barry K."/>
            <person name="Grigoriev I.V."/>
            <person name="Crous P."/>
            <person name="Smith M.E."/>
        </authorList>
    </citation>
    <scope>NUCLEOTIDE SEQUENCE</scope>
    <source>
        <strain evidence="1">RSA 2271</strain>
    </source>
</reference>
<dbReference type="Proteomes" id="UP001145114">
    <property type="component" value="Unassembled WGS sequence"/>
</dbReference>
<comment type="caution">
    <text evidence="1">The sequence shown here is derived from an EMBL/GenBank/DDBJ whole genome shotgun (WGS) entry which is preliminary data.</text>
</comment>
<gene>
    <name evidence="1" type="ORF">EV182_002771</name>
</gene>
<evidence type="ECO:0000313" key="1">
    <source>
        <dbReference type="EMBL" id="KAJ1679079.1"/>
    </source>
</evidence>
<keyword evidence="2" id="KW-1185">Reference proteome</keyword>
<evidence type="ECO:0000313" key="2">
    <source>
        <dbReference type="Proteomes" id="UP001145114"/>
    </source>
</evidence>
<sequence>MSWCQKTLTLKPKSRGCYLITEELVSGIRGELAQYKVGLANIFRPAENTVQHSSASLTLNENYDPDVRVDMEMMLNRLVPEDAPYTHTMEGPDDMPGHVKSSLFGASLTIPIRNGQLALGTWQGRSVVITLQGEKK</sequence>
<protein>
    <submittedName>
        <fullName evidence="1">Uncharacterized protein</fullName>
    </submittedName>
</protein>
<accession>A0ACC1HRB3</accession>
<name>A0ACC1HRB3_9FUNG</name>
<proteinExistence type="predicted"/>
<dbReference type="EMBL" id="JAMZIH010000619">
    <property type="protein sequence ID" value="KAJ1679079.1"/>
    <property type="molecule type" value="Genomic_DNA"/>
</dbReference>
<organism evidence="1 2">
    <name type="scientific">Spiromyces aspiralis</name>
    <dbReference type="NCBI Taxonomy" id="68401"/>
    <lineage>
        <taxon>Eukaryota</taxon>
        <taxon>Fungi</taxon>
        <taxon>Fungi incertae sedis</taxon>
        <taxon>Zoopagomycota</taxon>
        <taxon>Kickxellomycotina</taxon>
        <taxon>Kickxellomycetes</taxon>
        <taxon>Kickxellales</taxon>
        <taxon>Kickxellaceae</taxon>
        <taxon>Spiromyces</taxon>
    </lineage>
</organism>